<gene>
    <name evidence="3" type="ORF">EOI86_00040</name>
</gene>
<accession>A0A437QTA8</accession>
<keyword evidence="4" id="KW-1185">Reference proteome</keyword>
<dbReference type="PANTHER" id="PTHR33490">
    <property type="entry name" value="BLR5614 PROTEIN-RELATED"/>
    <property type="match status" value="1"/>
</dbReference>
<dbReference type="InterPro" id="IPR038765">
    <property type="entry name" value="Papain-like_cys_pep_sf"/>
</dbReference>
<evidence type="ECO:0000313" key="4">
    <source>
        <dbReference type="Proteomes" id="UP000287447"/>
    </source>
</evidence>
<reference evidence="4" key="1">
    <citation type="submission" date="2019-01" db="EMBL/GenBank/DDBJ databases">
        <title>Gri0909 isolated from a small marine red alga.</title>
        <authorList>
            <person name="Kim J."/>
            <person name="Jeong S.E."/>
            <person name="Jeon C.O."/>
        </authorList>
    </citation>
    <scope>NUCLEOTIDE SEQUENCE [LARGE SCALE GENOMIC DNA]</scope>
    <source>
        <strain evidence="4">Gri0909</strain>
    </source>
</reference>
<comment type="caution">
    <text evidence="3">The sequence shown here is derived from an EMBL/GenBank/DDBJ whole genome shotgun (WGS) entry which is preliminary data.</text>
</comment>
<proteinExistence type="predicted"/>
<dbReference type="Proteomes" id="UP000287447">
    <property type="component" value="Unassembled WGS sequence"/>
</dbReference>
<organism evidence="3 4">
    <name type="scientific">Hwanghaeella grinnelliae</name>
    <dbReference type="NCBI Taxonomy" id="2500179"/>
    <lineage>
        <taxon>Bacteria</taxon>
        <taxon>Pseudomonadati</taxon>
        <taxon>Pseudomonadota</taxon>
        <taxon>Alphaproteobacteria</taxon>
        <taxon>Rhodospirillales</taxon>
        <taxon>Rhodospirillaceae</taxon>
        <taxon>Hwanghaeella</taxon>
    </lineage>
</organism>
<dbReference type="PANTHER" id="PTHR33490:SF1">
    <property type="entry name" value="SLL1233 PROTEIN"/>
    <property type="match status" value="1"/>
</dbReference>
<protein>
    <submittedName>
        <fullName evidence="3">Transglutaminase family protein</fullName>
    </submittedName>
</protein>
<dbReference type="InterPro" id="IPR013589">
    <property type="entry name" value="Bac_transglu_N"/>
</dbReference>
<dbReference type="InterPro" id="IPR002931">
    <property type="entry name" value="Transglutaminase-like"/>
</dbReference>
<evidence type="ECO:0000256" key="1">
    <source>
        <dbReference type="SAM" id="MobiDB-lite"/>
    </source>
</evidence>
<feature type="region of interest" description="Disordered" evidence="1">
    <location>
        <begin position="1125"/>
        <end position="1155"/>
    </location>
</feature>
<evidence type="ECO:0000259" key="2">
    <source>
        <dbReference type="SMART" id="SM00460"/>
    </source>
</evidence>
<dbReference type="AlphaFoldDB" id="A0A437QTA8"/>
<sequence length="1155" mass="130695">MFRRDEFFRYFSNNEAFSTGLPTRETHEYLWKSLPYMKCLSAFCVANKCGFSIVSIKASIYHKTHYRYDRPVSLGPQIIRLRPAPHSKTRVISHSLKVSPENHFVNHQQDPYGNWLTRFVFPEPVMELMIEVDLTADMTVYNPFDFFVEESAETWPFEYSEDYLSDLQIYRTPEPVGPRLQTFMDSIDRSEQRCVDFFVNLNARISNEIDYVIRMEPGVQTPEETLEIGKASCRDSSWLLVQVLRNLGFAARFVSGYLIQLKPDLQALDGPSGTDHDFTDLHAWAEVFMPGAGWIGLDPTSGLLTGESHIPLAATPHFRNAAPISGTASSAVVDFDFDMQIKRVAEHPRITKPFSDDAWQALNALGEQVDETLTANDVRLTMGGEPTFVSIDDFEAKEWNTEAVGPTKRALADTLIRRLRDRFAPGGFLHYGQGKWYPGESLPRWTFSLYWRRDSKPIWQNADLVAEEDADTGATPEAAQQLLNGIAKRLDLDSDLVVAAYEDPAEWIIKEGNLPENVTPQNSELKDPEARHRIAKVFDHGLTDPSGYVLPIQRWQAKSKGPRWRSEKWKLRRGHLYLVPGDSPVGFRLPLEALPHLSEAQYPYIHPADPTEPRGELPEFDEIDQARASFTAAEPGQERVDQQLDKDSDAVRTALSVEPRDGRLCVFMPPVERLEDYLELISVAESSAKELGLPVHIEGYTPPNDPRMNVIRVAPDPGVIEVNIHPASTWQECVNITETVYEEARQTRLGADKFMIDGRHTGTGGGNHVVVGGATTLDSPFLRRPDLLRSMILHWQRHPSLSYLFSGLFIGPTSQAPRIDEARHDSLYELEMALDQIPPPGQGDAPPPWLVDRLLRNSLIDVTGNTHRSEICIDKLYSPDGPTGRLGLVEFRGFEMPPDPRMSLAQQVLIRALVARLWQEPLTGKLTRWGTILHDRFMLPHFVWTDFLEVLRDLADHGFPVRSEWYEAQAEFRFPFCGAVEYEGVEMELRQALEPWHVLGETGAIGGTVRYTDSSVERLQVKMTTTDVDRYIITCNKRRVPLQKTETAGVAVGAVRFKAWQPAKALHPVLPVDAPLTFDIFDTWTGRAIGGCTYHVAHPGGRNYETFPVNTNEADARRLARFEPHGHTPGFYEPVPEKPHPEFPSTLDLRRRPGL</sequence>
<dbReference type="Pfam" id="PF08379">
    <property type="entry name" value="Bact_transglu_N"/>
    <property type="match status" value="1"/>
</dbReference>
<dbReference type="InterPro" id="IPR018667">
    <property type="entry name" value="DUF2126"/>
</dbReference>
<dbReference type="SMART" id="SM00460">
    <property type="entry name" value="TGc"/>
    <property type="match status" value="1"/>
</dbReference>
<name>A0A437QTA8_9PROT</name>
<dbReference type="EMBL" id="SADE01000001">
    <property type="protein sequence ID" value="RVU37735.1"/>
    <property type="molecule type" value="Genomic_DNA"/>
</dbReference>
<dbReference type="Pfam" id="PF09899">
    <property type="entry name" value="DUF2126"/>
    <property type="match status" value="1"/>
</dbReference>
<evidence type="ECO:0000313" key="3">
    <source>
        <dbReference type="EMBL" id="RVU37735.1"/>
    </source>
</evidence>
<feature type="domain" description="Transglutaminase-like" evidence="2">
    <location>
        <begin position="225"/>
        <end position="301"/>
    </location>
</feature>
<dbReference type="SUPFAM" id="SSF54001">
    <property type="entry name" value="Cysteine proteinases"/>
    <property type="match status" value="1"/>
</dbReference>
<dbReference type="Pfam" id="PF01841">
    <property type="entry name" value="Transglut_core"/>
    <property type="match status" value="1"/>
</dbReference>
<dbReference type="Gene3D" id="3.10.620.30">
    <property type="match status" value="1"/>
</dbReference>